<dbReference type="STRING" id="7167.A0A182FHU9"/>
<dbReference type="InterPro" id="IPR000571">
    <property type="entry name" value="Znf_CCCH"/>
</dbReference>
<comment type="subcellular location">
    <subcellularLocation>
        <location evidence="1">Endosome membrane</location>
        <topology evidence="1">Multi-pass membrane protein</topology>
    </subcellularLocation>
    <subcellularLocation>
        <location evidence="11">Membrane</location>
        <topology evidence="11">Multi-pass membrane protein</topology>
    </subcellularLocation>
</comment>
<dbReference type="GO" id="GO:0008021">
    <property type="term" value="C:synaptic vesicle"/>
    <property type="evidence" value="ECO:0007669"/>
    <property type="project" value="TreeGrafter"/>
</dbReference>
<keyword evidence="9 11" id="KW-0472">Membrane</keyword>
<feature type="transmembrane region" description="Helical" evidence="11">
    <location>
        <begin position="388"/>
        <end position="410"/>
    </location>
</feature>
<dbReference type="SMART" id="SM00356">
    <property type="entry name" value="ZnF_C3H1"/>
    <property type="match status" value="1"/>
</dbReference>
<feature type="compositionally biased region" description="Polar residues" evidence="12">
    <location>
        <begin position="180"/>
        <end position="195"/>
    </location>
</feature>
<name>A0A182FHU9_ANOAL</name>
<dbReference type="CDD" id="cd03684">
    <property type="entry name" value="ClC_3_like"/>
    <property type="match status" value="1"/>
</dbReference>
<dbReference type="GO" id="GO:0008270">
    <property type="term" value="F:zinc ion binding"/>
    <property type="evidence" value="ECO:0007669"/>
    <property type="project" value="UniProtKB-KW"/>
</dbReference>
<feature type="transmembrane region" description="Helical" evidence="11">
    <location>
        <begin position="39"/>
        <end position="58"/>
    </location>
</feature>
<feature type="transmembrane region" description="Helical" evidence="11">
    <location>
        <begin position="684"/>
        <end position="704"/>
    </location>
</feature>
<dbReference type="Pfam" id="PF00571">
    <property type="entry name" value="CBS"/>
    <property type="match status" value="1"/>
</dbReference>
<accession>A0A182FHU9</accession>
<dbReference type="Gene3D" id="3.90.1280.20">
    <property type="match status" value="1"/>
</dbReference>
<dbReference type="Pfam" id="PF00654">
    <property type="entry name" value="Voltage_CLC"/>
    <property type="match status" value="1"/>
</dbReference>
<dbReference type="VEuPathDB" id="VectorBase:AALB20_038158"/>
<protein>
    <recommendedName>
        <fullName evidence="11">Chloride channel protein</fullName>
    </recommendedName>
</protein>
<dbReference type="InterPro" id="IPR000644">
    <property type="entry name" value="CBS_dom"/>
</dbReference>
<proteinExistence type="inferred from homology"/>
<feature type="transmembrane region" description="Helical" evidence="11">
    <location>
        <begin position="574"/>
        <end position="598"/>
    </location>
</feature>
<dbReference type="FunFam" id="1.10.3080.10:FF:000011">
    <property type="entry name" value="Chloride channel protein"/>
    <property type="match status" value="1"/>
</dbReference>
<feature type="transmembrane region" description="Helical" evidence="11">
    <location>
        <begin position="12"/>
        <end position="33"/>
    </location>
</feature>
<comment type="similarity">
    <text evidence="11">Belongs to the chloride channel (TC 2.A.49) family.</text>
</comment>
<organism evidence="13 14">
    <name type="scientific">Anopheles albimanus</name>
    <name type="common">New world malaria mosquito</name>
    <dbReference type="NCBI Taxonomy" id="7167"/>
    <lineage>
        <taxon>Eukaryota</taxon>
        <taxon>Metazoa</taxon>
        <taxon>Ecdysozoa</taxon>
        <taxon>Arthropoda</taxon>
        <taxon>Hexapoda</taxon>
        <taxon>Insecta</taxon>
        <taxon>Pterygota</taxon>
        <taxon>Neoptera</taxon>
        <taxon>Endopterygota</taxon>
        <taxon>Diptera</taxon>
        <taxon>Nematocera</taxon>
        <taxon>Culicoidea</taxon>
        <taxon>Culicidae</taxon>
        <taxon>Anophelinae</taxon>
        <taxon>Anopheles</taxon>
    </lineage>
</organism>
<evidence type="ECO:0000256" key="11">
    <source>
        <dbReference type="RuleBase" id="RU361221"/>
    </source>
</evidence>
<dbReference type="InterPro" id="IPR036855">
    <property type="entry name" value="Znf_CCCH_sf"/>
</dbReference>
<dbReference type="GO" id="GO:0010008">
    <property type="term" value="C:endosome membrane"/>
    <property type="evidence" value="ECO:0007669"/>
    <property type="project" value="UniProtKB-SubCell"/>
</dbReference>
<feature type="compositionally biased region" description="Low complexity" evidence="12">
    <location>
        <begin position="1112"/>
        <end position="1122"/>
    </location>
</feature>
<dbReference type="SMART" id="SM00116">
    <property type="entry name" value="CBS"/>
    <property type="match status" value="2"/>
</dbReference>
<feature type="transmembrane region" description="Helical" evidence="11">
    <location>
        <begin position="70"/>
        <end position="92"/>
    </location>
</feature>
<dbReference type="CDD" id="cd04591">
    <property type="entry name" value="CBS_pair_voltage-gated_CLC_euk_bac"/>
    <property type="match status" value="1"/>
</dbReference>
<feature type="transmembrane region" description="Helical" evidence="11">
    <location>
        <begin position="126"/>
        <end position="149"/>
    </location>
</feature>
<dbReference type="SUPFAM" id="SSF81340">
    <property type="entry name" value="Clc chloride channel"/>
    <property type="match status" value="1"/>
</dbReference>
<feature type="transmembrane region" description="Helical" evidence="11">
    <location>
        <begin position="521"/>
        <end position="540"/>
    </location>
</feature>
<keyword evidence="3 11" id="KW-0812">Transmembrane</keyword>
<dbReference type="PANTHER" id="PTHR45711">
    <property type="entry name" value="CHLORIDE CHANNEL PROTEIN"/>
    <property type="match status" value="1"/>
</dbReference>
<feature type="compositionally biased region" description="Polar residues" evidence="12">
    <location>
        <begin position="205"/>
        <end position="216"/>
    </location>
</feature>
<feature type="transmembrane region" description="Helical" evidence="11">
    <location>
        <begin position="647"/>
        <end position="669"/>
    </location>
</feature>
<keyword evidence="10 11" id="KW-0868">Chloride</keyword>
<feature type="transmembrane region" description="Helical" evidence="11">
    <location>
        <begin position="493"/>
        <end position="514"/>
    </location>
</feature>
<feature type="compositionally biased region" description="Gly residues" evidence="12">
    <location>
        <begin position="287"/>
        <end position="302"/>
    </location>
</feature>
<dbReference type="GO" id="GO:0005794">
    <property type="term" value="C:Golgi apparatus"/>
    <property type="evidence" value="ECO:0007669"/>
    <property type="project" value="TreeGrafter"/>
</dbReference>
<keyword evidence="8 11" id="KW-0406">Ion transport</keyword>
<dbReference type="Gene3D" id="3.10.580.20">
    <property type="match status" value="1"/>
</dbReference>
<feature type="transmembrane region" description="Helical" evidence="11">
    <location>
        <begin position="465"/>
        <end position="487"/>
    </location>
</feature>
<comment type="caution">
    <text evidence="11">Lacks conserved residue(s) required for the propagation of feature annotation.</text>
</comment>
<evidence type="ECO:0000256" key="10">
    <source>
        <dbReference type="ARBA" id="ARBA00023214"/>
    </source>
</evidence>
<feature type="transmembrane region" description="Helical" evidence="11">
    <location>
        <begin position="758"/>
        <end position="779"/>
    </location>
</feature>
<feature type="region of interest" description="Disordered" evidence="12">
    <location>
        <begin position="233"/>
        <end position="321"/>
    </location>
</feature>
<sequence>MGAKLDPRLREHLSKVYGCLAATCGMATVGSYIHLSGLWQAGLLSGLISLGLVLGLLFTPDNGKNLAQRFGMLMGIGMFTGHSLGLLLQYVIYLNPAIVVTALVGTVTIFSCLTAAAFLAKRGSYLYLGGMLMSALSMMALMNLGNLFFRSYFVHDFPLKGTTNLSLTSTVATGHHPLSDHTSYQAVTSKTNSKPGGTAADRSGRISTTSLAQPATASVPVYEVDEDGMIDITPVNGGVTNPNYPYSTNGGGGGVGGTSNRQDGVGGPGGSSSSSSGNGGSHSSSIGGSGAGGGGGGNGGTAAGHHDGMSPTHSSRFGRDFHHSDHEGISFAGMTDTSDDIPGIGQYEDFHTIDWQRDIARDRMRHRYIMKKRQDSFLDLLKGAHDAWSGWVCVLLVGLFTGCVAGVIDIGASWMTDLKFGICPQAFWLNREQCCWSSNETSFDSGNCSQWYAWSEIFTSSREGFGAYVISYFFYIMWAMLFALLAASLVRMFAPYACGSGIPEIKTILSGFIIRSYLGKWTLIIKSVGIMLSVSAGLSLGKEGPMVHIASCIGNILSYLFPKYGRNEAKKREILSAAAAAGVSVAFGAPIGGVLFSLEEVSYYFPLKTLWRSFFCALIAAFILRSINPFGNEHSVLFYVEYNKPWIFFELVPFIGLGIIGGIIATVFIKANLWWCRFRKYSKLGQYPVSEVLLVTFITAVIAYPNPYTRMNTSELIYLLFSQCGISNQDPLCDYNRNFTDVNSAIEIAAAGPGVYKAVWLLILALAMKLIMTIFTFGMKVPCGLFIPSLALGAITGRVVGIAMEQLAYNYPKIWIFSGECSTGDDCITPGLYAMVGAAAVLGGVTRMTVSLVVIMFELTGGVRYIVPLMAAAMASKWVGDALGRQGIYDAHIALNGYPFLDSKDEFQHTTLAADVMQPKRNETLAVITQDSMTVDDIETLLKETEHNGYPVVVSKENQYLVGFVPRRDLNLALANARRIIDGITGQSLVIFTSAQPVQNLGPSPLKLKKILDMAPITVTDQTPMETVVDMFRKLGLRQTLVTHNGKVAEVMSTFIKRNLKNKGARKRKQSSSDSDEAAENESTVVVTNEKRKKANPNIQSTSALRRKAGLSAADADASNSSADDDESVMVSYKSKRTAQSEGPRDQGATAELEIETETDRDAQAIYQKSIDINKELEGKQDDKVYRGLNNYTQFFKKKDSAQGNAASGMVRKGPIRAPANIRSTVRWDYQPDICKDYKETGYCGFGDSCKFLHDRSDYKHGWQMEQEGAGTGGTYGADDSDGDDSKYEIHSDDEELPFKCFICRESFVDPIVTK</sequence>
<dbReference type="InterPro" id="IPR006214">
    <property type="entry name" value="Bax_inhibitor_1-related"/>
</dbReference>
<evidence type="ECO:0000256" key="1">
    <source>
        <dbReference type="ARBA" id="ARBA00004337"/>
    </source>
</evidence>
<keyword evidence="6" id="KW-0862">Zinc</keyword>
<feature type="region of interest" description="Disordered" evidence="12">
    <location>
        <begin position="1061"/>
        <end position="1151"/>
    </location>
</feature>
<dbReference type="FunFam" id="3.10.580.20:FF:000001">
    <property type="entry name" value="Chloride channel protein"/>
    <property type="match status" value="1"/>
</dbReference>
<dbReference type="Gene3D" id="4.10.1000.10">
    <property type="entry name" value="Zinc finger, CCCH-type"/>
    <property type="match status" value="1"/>
</dbReference>
<keyword evidence="7 11" id="KW-1133">Transmembrane helix</keyword>
<keyword evidence="2 11" id="KW-0813">Transport</keyword>
<evidence type="ECO:0000256" key="3">
    <source>
        <dbReference type="ARBA" id="ARBA00022692"/>
    </source>
</evidence>
<reference evidence="13 14" key="1">
    <citation type="journal article" date="2017" name="G3 (Bethesda)">
        <title>The Physical Genome Mapping of Anopheles albimanus Corrected Scaffold Misassemblies and Identified Interarm Rearrangements in Genus Anopheles.</title>
        <authorList>
            <person name="Artemov G.N."/>
            <person name="Peery A.N."/>
            <person name="Jiang X."/>
            <person name="Tu Z."/>
            <person name="Stegniy V.N."/>
            <person name="Sharakhova M.V."/>
            <person name="Sharakhov I.V."/>
        </authorList>
    </citation>
    <scope>NUCLEOTIDE SEQUENCE [LARGE SCALE GENOMIC DNA]</scope>
    <source>
        <strain evidence="13 14">ALBI9_A</strain>
    </source>
</reference>
<reference evidence="13" key="2">
    <citation type="submission" date="2022-08" db="UniProtKB">
        <authorList>
            <consortium name="EnsemblMetazoa"/>
        </authorList>
    </citation>
    <scope>IDENTIFICATION</scope>
    <source>
        <strain evidence="13">STECLA/ALBI9_A</strain>
    </source>
</reference>
<dbReference type="GO" id="GO:0005247">
    <property type="term" value="F:voltage-gated chloride channel activity"/>
    <property type="evidence" value="ECO:0007669"/>
    <property type="project" value="TreeGrafter"/>
</dbReference>
<evidence type="ECO:0000256" key="4">
    <source>
        <dbReference type="ARBA" id="ARBA00022723"/>
    </source>
</evidence>
<dbReference type="Proteomes" id="UP000069272">
    <property type="component" value="Chromosome 3L"/>
</dbReference>
<dbReference type="GO" id="GO:0005886">
    <property type="term" value="C:plasma membrane"/>
    <property type="evidence" value="ECO:0007669"/>
    <property type="project" value="TreeGrafter"/>
</dbReference>
<feature type="transmembrane region" description="Helical" evidence="11">
    <location>
        <begin position="98"/>
        <end position="119"/>
    </location>
</feature>
<dbReference type="EnsemblMetazoa" id="AALB006092-RA">
    <property type="protein sequence ID" value="AALB006092-PA"/>
    <property type="gene ID" value="AALB006092"/>
</dbReference>
<keyword evidence="4" id="KW-0479">Metal-binding</keyword>
<dbReference type="PROSITE" id="PS51371">
    <property type="entry name" value="CBS"/>
    <property type="match status" value="1"/>
</dbReference>
<feature type="compositionally biased region" description="Low complexity" evidence="12">
    <location>
        <begin position="271"/>
        <end position="286"/>
    </location>
</feature>
<dbReference type="Gene3D" id="1.10.3080.10">
    <property type="entry name" value="Clc chloride channel"/>
    <property type="match status" value="1"/>
</dbReference>
<feature type="compositionally biased region" description="Basic residues" evidence="12">
    <location>
        <begin position="1061"/>
        <end position="1070"/>
    </location>
</feature>
<evidence type="ECO:0000313" key="14">
    <source>
        <dbReference type="Proteomes" id="UP000069272"/>
    </source>
</evidence>
<evidence type="ECO:0000256" key="8">
    <source>
        <dbReference type="ARBA" id="ARBA00023065"/>
    </source>
</evidence>
<evidence type="ECO:0000256" key="5">
    <source>
        <dbReference type="ARBA" id="ARBA00022771"/>
    </source>
</evidence>
<feature type="region of interest" description="Disordered" evidence="12">
    <location>
        <begin position="178"/>
        <end position="219"/>
    </location>
</feature>
<feature type="transmembrane region" description="Helical" evidence="11">
    <location>
        <begin position="610"/>
        <end position="627"/>
    </location>
</feature>
<dbReference type="VEuPathDB" id="VectorBase:AALB006092"/>
<dbReference type="SUPFAM" id="SSF54631">
    <property type="entry name" value="CBS-domain pair"/>
    <property type="match status" value="1"/>
</dbReference>
<dbReference type="InterPro" id="IPR001807">
    <property type="entry name" value="ClC"/>
</dbReference>
<dbReference type="SUPFAM" id="SSF90229">
    <property type="entry name" value="CCCH zinc finger"/>
    <property type="match status" value="1"/>
</dbReference>
<feature type="compositionally biased region" description="Polar residues" evidence="12">
    <location>
        <begin position="238"/>
        <end position="248"/>
    </location>
</feature>
<dbReference type="PRINTS" id="PR00762">
    <property type="entry name" value="CLCHANNEL"/>
</dbReference>
<dbReference type="GO" id="GO:0005769">
    <property type="term" value="C:early endosome"/>
    <property type="evidence" value="ECO:0007669"/>
    <property type="project" value="TreeGrafter"/>
</dbReference>
<evidence type="ECO:0000256" key="7">
    <source>
        <dbReference type="ARBA" id="ARBA00022989"/>
    </source>
</evidence>
<dbReference type="Pfam" id="PF01027">
    <property type="entry name" value="Bax1-I"/>
    <property type="match status" value="1"/>
</dbReference>
<evidence type="ECO:0000256" key="12">
    <source>
        <dbReference type="SAM" id="MobiDB-lite"/>
    </source>
</evidence>
<keyword evidence="14" id="KW-1185">Reference proteome</keyword>
<evidence type="ECO:0000313" key="13">
    <source>
        <dbReference type="EnsemblMetazoa" id="AALB006092-PA"/>
    </source>
</evidence>
<evidence type="ECO:0000256" key="2">
    <source>
        <dbReference type="ARBA" id="ARBA00022448"/>
    </source>
</evidence>
<evidence type="ECO:0000256" key="6">
    <source>
        <dbReference type="ARBA" id="ARBA00022833"/>
    </source>
</evidence>
<dbReference type="Pfam" id="PF00642">
    <property type="entry name" value="zf-CCCH"/>
    <property type="match status" value="1"/>
</dbReference>
<evidence type="ECO:0000256" key="9">
    <source>
        <dbReference type="ARBA" id="ARBA00023136"/>
    </source>
</evidence>
<feature type="transmembrane region" description="Helical" evidence="11">
    <location>
        <begin position="546"/>
        <end position="562"/>
    </location>
</feature>
<keyword evidence="5" id="KW-0863">Zinc-finger</keyword>
<dbReference type="InterPro" id="IPR014743">
    <property type="entry name" value="Cl-channel_core"/>
</dbReference>
<dbReference type="PANTHER" id="PTHR45711:SF6">
    <property type="entry name" value="CHLORIDE CHANNEL PROTEIN"/>
    <property type="match status" value="1"/>
</dbReference>
<dbReference type="InterPro" id="IPR046342">
    <property type="entry name" value="CBS_dom_sf"/>
</dbReference>
<dbReference type="PROSITE" id="PS50103">
    <property type="entry name" value="ZF_C3H1"/>
    <property type="match status" value="1"/>
</dbReference>
<feature type="region of interest" description="Disordered" evidence="12">
    <location>
        <begin position="1269"/>
        <end position="1289"/>
    </location>
</feature>